<accession>A0A8C2PC61</accession>
<reference evidence="2" key="2">
    <citation type="submission" date="2025-08" db="UniProtKB">
        <authorList>
            <consortium name="Ensembl"/>
        </authorList>
    </citation>
    <scope>IDENTIFICATION</scope>
</reference>
<dbReference type="Ensembl" id="ENSCHIT00010024797.1">
    <property type="protein sequence ID" value="ENSCHIP00010017689.1"/>
    <property type="gene ID" value="ENSCHIG00010012931.1"/>
</dbReference>
<dbReference type="AlphaFoldDB" id="A0A8C2PC61"/>
<organism evidence="2">
    <name type="scientific">Capra hircus</name>
    <name type="common">Goat</name>
    <dbReference type="NCBI Taxonomy" id="9925"/>
    <lineage>
        <taxon>Eukaryota</taxon>
        <taxon>Metazoa</taxon>
        <taxon>Chordata</taxon>
        <taxon>Craniata</taxon>
        <taxon>Vertebrata</taxon>
        <taxon>Euteleostomi</taxon>
        <taxon>Mammalia</taxon>
        <taxon>Eutheria</taxon>
        <taxon>Laurasiatheria</taxon>
        <taxon>Artiodactyla</taxon>
        <taxon>Ruminantia</taxon>
        <taxon>Pecora</taxon>
        <taxon>Bovidae</taxon>
        <taxon>Caprinae</taxon>
        <taxon>Capra</taxon>
    </lineage>
</organism>
<reference evidence="2" key="1">
    <citation type="submission" date="2019-03" db="EMBL/GenBank/DDBJ databases">
        <title>Genome sequencing and reference-guided assembly of Black Bengal Goat (Capra hircus).</title>
        <authorList>
            <person name="Siddiki A.Z."/>
            <person name="Baten A."/>
            <person name="Billah M."/>
            <person name="Alam M.A.U."/>
            <person name="Shawrob K.S.M."/>
            <person name="Saha S."/>
            <person name="Chowdhury M."/>
            <person name="Rahman A.H."/>
            <person name="Stear M."/>
            <person name="Miah G."/>
            <person name="Das G.B."/>
            <person name="Hossain M.M."/>
            <person name="Kumkum M."/>
            <person name="Islam M.S."/>
            <person name="Mollah A.M."/>
            <person name="Ahsan A."/>
            <person name="Tusar F."/>
            <person name="Khan M.K.I."/>
        </authorList>
    </citation>
    <scope>NUCLEOTIDE SEQUENCE [LARGE SCALE GENOMIC DNA]</scope>
</reference>
<name>A0A8C2PC61_CAPHI</name>
<protein>
    <submittedName>
        <fullName evidence="2">Uncharacterized protein</fullName>
    </submittedName>
</protein>
<proteinExistence type="predicted"/>
<sequence>MASKLSLPRATLEPGKLPFVSLVSGIRAGPAPESGPSGGNRERVPGVGAEGPEPPPFVRRCCRPPALPPRHGLGRLGRPVAAAPAPRPHRSPLQRPGAQVQATTQHRLHHARPVAAPRPGLHLRRAPPGTADIVQPRARPPGARSHDRARPRQRPRVLHLRPPEARGALPHSRTGQVLPGASRERGVPQRASAHHRSPKLGPPPGVTNPRPRDLHYALAPGPARSRQSLGAELLHLRPQCGGQLLRGPQQDTRALRLPRGEPWGLQAPGPPVLDAAADFVPSRQHLESRPCSLQRGPALEASRLDLRDPALGLLGPDADRGGR</sequence>
<feature type="region of interest" description="Disordered" evidence="1">
    <location>
        <begin position="26"/>
        <end position="210"/>
    </location>
</feature>
<evidence type="ECO:0000313" key="2">
    <source>
        <dbReference type="Ensembl" id="ENSCHIP00010017689.1"/>
    </source>
</evidence>
<evidence type="ECO:0000256" key="1">
    <source>
        <dbReference type="SAM" id="MobiDB-lite"/>
    </source>
</evidence>